<evidence type="ECO:0000256" key="10">
    <source>
        <dbReference type="ARBA" id="ARBA00022786"/>
    </source>
</evidence>
<reference evidence="16 17" key="1">
    <citation type="submission" date="2016-10" db="EMBL/GenBank/DDBJ databases">
        <title>Comparative genome analysis of multiple Pseudomonas spp. focuses on biocontrol and plant growth promoting traits.</title>
        <authorList>
            <person name="Tao X.-Y."/>
            <person name="Taylor C.G."/>
        </authorList>
    </citation>
    <scope>NUCLEOTIDE SEQUENCE [LARGE SCALE GENOMIC DNA]</scope>
    <source>
        <strain evidence="16 17">24D3</strain>
    </source>
</reference>
<dbReference type="GO" id="GO:0016567">
    <property type="term" value="P:protein ubiquitination"/>
    <property type="evidence" value="ECO:0007669"/>
    <property type="project" value="InterPro"/>
</dbReference>
<keyword evidence="6 14" id="KW-0964">Secreted</keyword>
<keyword evidence="11 14" id="KW-0832">Ubl conjugation</keyword>
<evidence type="ECO:0000256" key="1">
    <source>
        <dbReference type="ARBA" id="ARBA00000900"/>
    </source>
</evidence>
<evidence type="ECO:0000313" key="17">
    <source>
        <dbReference type="Proteomes" id="UP000285757"/>
    </source>
</evidence>
<dbReference type="PANTHER" id="PTHR47114">
    <property type="match status" value="1"/>
</dbReference>
<keyword evidence="12" id="KW-0843">Virulence</keyword>
<comment type="subcellular location">
    <subcellularLocation>
        <location evidence="2">Host cytoplasm</location>
    </subcellularLocation>
    <subcellularLocation>
        <location evidence="3">Secreted</location>
    </subcellularLocation>
</comment>
<dbReference type="SMART" id="SM00369">
    <property type="entry name" value="LRR_TYP"/>
    <property type="match status" value="2"/>
</dbReference>
<evidence type="ECO:0000256" key="4">
    <source>
        <dbReference type="ARBA" id="ARBA00009868"/>
    </source>
</evidence>
<dbReference type="EC" id="2.3.2.27" evidence="5"/>
<dbReference type="InterPro" id="IPR032675">
    <property type="entry name" value="LRR_dom_sf"/>
</dbReference>
<dbReference type="Pfam" id="PF13855">
    <property type="entry name" value="LRR_8"/>
    <property type="match status" value="1"/>
</dbReference>
<dbReference type="PANTHER" id="PTHR47114:SF2">
    <property type="entry name" value="OLIGODENDROCYTE-MYELIN GLYCOPROTEIN"/>
    <property type="match status" value="1"/>
</dbReference>
<comment type="caution">
    <text evidence="16">The sequence shown here is derived from an EMBL/GenBank/DDBJ whole genome shotgun (WGS) entry which is preliminary data.</text>
</comment>
<dbReference type="Gene3D" id="3.80.10.10">
    <property type="entry name" value="Ribonuclease Inhibitor"/>
    <property type="match status" value="1"/>
</dbReference>
<evidence type="ECO:0000256" key="9">
    <source>
        <dbReference type="ARBA" id="ARBA00022737"/>
    </source>
</evidence>
<dbReference type="Pfam" id="PF14496">
    <property type="entry name" value="NEL"/>
    <property type="match status" value="1"/>
</dbReference>
<evidence type="ECO:0000256" key="8">
    <source>
        <dbReference type="ARBA" id="ARBA00022679"/>
    </source>
</evidence>
<evidence type="ECO:0000256" key="3">
    <source>
        <dbReference type="ARBA" id="ARBA00004613"/>
    </source>
</evidence>
<keyword evidence="7" id="KW-0433">Leucine-rich repeat</keyword>
<proteinExistence type="inferred from homology"/>
<evidence type="ECO:0000256" key="5">
    <source>
        <dbReference type="ARBA" id="ARBA00012483"/>
    </source>
</evidence>
<sequence>MPTEEKKVPSAPLTQTQMLSVFLQATGDLDTAEALQKSLPSWLLKTSPATLGAIDKTARDLHAIREKVDVELKRLQPMKAFCINALNTALSEKWQDVEFDVEHDHLELPGADCDCAPARETAGVQNLIATTQAVNATTQAGSTAVQAAAAKVPTVETASVSPAPGAPSAQAKPAQVSIPPATQSLLEAAMQNFTADEETADGFPAGSVVSVDSAPQSIDGLTPQAFAKVCRKLDLGKRYQEHFEQVFGLRDKDGNAVVGSRVTEDIGTLKKLLLQLDVNLALAKKHITPAGGETLQRLIDANGVVSAQTLHYRNQPLIMQGIEIRDSCIWGVVVFSLRSIETHPNEWCLVYMPGEPDRPVYDYPSFASFKEYLTLKLSLKRYKDYFANSLDEDNKVDFFKAYADKRDLGTIKALPITVSLVDFMVQSHLGKLQIDARKLVVPTTDVDEEARKKRLLNYLEVSVTVASLAGFFIPVLGQLMMGVAVGQLLGEVYEGVEDWGQGDRQEALAHLLSVAENIVLMGATAGGQKIIGSLVKKTVRAHPEFFAGFAAILDPAGKARLWRPQLAVYAQSIPQTATALIDAKGLFHVRGMTFGRIGDLLYAGQHSAESKTWRLEHPTRKTAFAPELQEGVEGGWRHPAEEASQWAGSGYTLKRIDPTLAGVEDLRLDMMRRLTQTPYDELHRTFEENLSLPPRLRDTIERFSLERRVRDFIADMQAGNARSTRYTQEQLYTLPKLKQWPTDRYIKVIDDNEQVVATYPEVQAQDDALSVVVTEDQLSSGELLNTVVKGLSQKEVTTLLGAKVASSEQSVQLAKKLGDAVKANQRPLFEQLYQTYDQSDVDEVLKLRKLYPDLPVRYAQALIDRASSVQRTLLRDTGRVSMALAQSVRPASHNIRLDRALAGFYLPDIANGDTEKLAIQMLPRLAGWSSDVRLELHEGTLNGTLLEAIGETSATPLNTCKLVKSPSGYEAFDGNGLSSGLAPAGPDGLYEAILKALPPSKRTAAGFPDPTPSDSARLRNRLLETALGEREQGARMVAGGEFEPVIAEPNCVQADPPLFSSRHGRTLLRKVRKLFPLFTEAQAEAFLDNLGDDPLTRANRVKQLRLDLQSLRQTLGTWSEQKDVTAGAAQVREQFKSRQETAFRIEDCFRRRILLPDAQGRPVCGLKLDGMRVGSLPSLPAEVSFEHVRELSLKNMQLGDDIGGFLKFFKQVETLQLDANQLTALPQALSLMPELKWLSLADNSIKLTEQSLAQLAGLRTLYSLNLSGNRLGATPDVGKMFDLRYLSLRNTHATELPKGLSRLPNLDRVDLRNNAIKQLPAWLFDTPKQFSETINLRHNELSQASSDLLTAYRDRTGIGMGYLEDDLARLDEQQARSLWFKEIAGTQWARREPIWTAFKDEPAAEGLFHLLAELGSTADSARVNEDMTRRVWEVLEAAESNATLREQVLDLAANPINCTDSAALNFSHLEVAVEVDKVTRDGKAPAAALLKLGRGLFRLEQLEQIAQEHVKKNPSVDPLEASLAYRTGLAEHYELPGQPRHMRFAALSGVKATDLESAKSQVDAAEMSAKWKEFIVRQPFWCDYLKRNDPSKFSAIDEIHAPKIQALFDKADTLTSAEYRKQMDGLMMNKEQAENELFKSLTTEALRVGDVGICAIPD</sequence>
<dbReference type="Proteomes" id="UP000285757">
    <property type="component" value="Unassembled WGS sequence"/>
</dbReference>
<dbReference type="Pfam" id="PF20178">
    <property type="entry name" value="ToxA_N"/>
    <property type="match status" value="1"/>
</dbReference>
<evidence type="ECO:0000256" key="6">
    <source>
        <dbReference type="ARBA" id="ARBA00022525"/>
    </source>
</evidence>
<keyword evidence="8 14" id="KW-0808">Transferase</keyword>
<keyword evidence="13 14" id="KW-1035">Host cytoplasm</keyword>
<feature type="active site" description="Glycyl thioester intermediate" evidence="14">
    <location>
        <position position="1458"/>
    </location>
</feature>
<evidence type="ECO:0000256" key="12">
    <source>
        <dbReference type="ARBA" id="ARBA00023026"/>
    </source>
</evidence>
<evidence type="ECO:0000259" key="15">
    <source>
        <dbReference type="PROSITE" id="PS52053"/>
    </source>
</evidence>
<dbReference type="RefSeq" id="WP_185037040.1">
    <property type="nucleotide sequence ID" value="NZ_MOBU01000017.1"/>
</dbReference>
<dbReference type="GO" id="GO:0030430">
    <property type="term" value="C:host cell cytoplasm"/>
    <property type="evidence" value="ECO:0007669"/>
    <property type="project" value="UniProtKB-SubCell"/>
</dbReference>
<comment type="catalytic activity">
    <reaction evidence="1">
        <text>S-ubiquitinyl-[E2 ubiquitin-conjugating enzyme]-L-cysteine + [acceptor protein]-L-lysine = [E2 ubiquitin-conjugating enzyme]-L-cysteine + N(6)-ubiquitinyl-[acceptor protein]-L-lysine.</text>
        <dbReference type="EC" id="2.3.2.27"/>
    </reaction>
</comment>
<evidence type="ECO:0000256" key="14">
    <source>
        <dbReference type="PROSITE-ProRule" id="PRU01398"/>
    </source>
</evidence>
<comment type="PTM">
    <text evidence="14">Ubiquitinated in the presence of host E1 ubiquitin-activating enzyme, E2 ubiquitin-conjugating enzyme and ubiquitin.</text>
</comment>
<dbReference type="InterPro" id="IPR051071">
    <property type="entry name" value="LRR-bact_E3_ubiq_ligases"/>
</dbReference>
<dbReference type="EMBL" id="MOBU01000017">
    <property type="protein sequence ID" value="RON63671.1"/>
    <property type="molecule type" value="Genomic_DNA"/>
</dbReference>
<evidence type="ECO:0000313" key="16">
    <source>
        <dbReference type="EMBL" id="RON63671.1"/>
    </source>
</evidence>
<name>A0A423L5Y7_PSEFL</name>
<dbReference type="InterPro" id="IPR003591">
    <property type="entry name" value="Leu-rich_rpt_typical-subtyp"/>
</dbReference>
<protein>
    <recommendedName>
        <fullName evidence="5">RING-type E3 ubiquitin transferase</fullName>
        <ecNumber evidence="5">2.3.2.27</ecNumber>
    </recommendedName>
</protein>
<dbReference type="SUPFAM" id="SSF52058">
    <property type="entry name" value="L domain-like"/>
    <property type="match status" value="1"/>
</dbReference>
<evidence type="ECO:0000256" key="2">
    <source>
        <dbReference type="ARBA" id="ARBA00004192"/>
    </source>
</evidence>
<dbReference type="GO" id="GO:0061630">
    <property type="term" value="F:ubiquitin protein ligase activity"/>
    <property type="evidence" value="ECO:0007669"/>
    <property type="project" value="UniProtKB-EC"/>
</dbReference>
<feature type="domain" description="NEL" evidence="15">
    <location>
        <begin position="1371"/>
        <end position="1658"/>
    </location>
</feature>
<evidence type="ECO:0000256" key="7">
    <source>
        <dbReference type="ARBA" id="ARBA00022614"/>
    </source>
</evidence>
<accession>A0A423L5Y7</accession>
<dbReference type="InterPro" id="IPR029487">
    <property type="entry name" value="NEL_dom"/>
</dbReference>
<dbReference type="PROSITE" id="PS52053">
    <property type="entry name" value="NEL"/>
    <property type="match status" value="1"/>
</dbReference>
<evidence type="ECO:0000256" key="11">
    <source>
        <dbReference type="ARBA" id="ARBA00022843"/>
    </source>
</evidence>
<gene>
    <name evidence="16" type="ORF">BK671_20905</name>
</gene>
<keyword evidence="10 14" id="KW-0833">Ubl conjugation pathway</keyword>
<organism evidence="16 17">
    <name type="scientific">Pseudomonas fluorescens</name>
    <dbReference type="NCBI Taxonomy" id="294"/>
    <lineage>
        <taxon>Bacteria</taxon>
        <taxon>Pseudomonadati</taxon>
        <taxon>Pseudomonadota</taxon>
        <taxon>Gammaproteobacteria</taxon>
        <taxon>Pseudomonadales</taxon>
        <taxon>Pseudomonadaceae</taxon>
        <taxon>Pseudomonas</taxon>
    </lineage>
</organism>
<evidence type="ECO:0000256" key="13">
    <source>
        <dbReference type="ARBA" id="ARBA00023200"/>
    </source>
</evidence>
<dbReference type="InterPro" id="IPR001611">
    <property type="entry name" value="Leu-rich_rpt"/>
</dbReference>
<dbReference type="GO" id="GO:0005576">
    <property type="term" value="C:extracellular region"/>
    <property type="evidence" value="ECO:0007669"/>
    <property type="project" value="UniProtKB-SubCell"/>
</dbReference>
<keyword evidence="9" id="KW-0677">Repeat</keyword>
<comment type="similarity">
    <text evidence="4 14">Belongs to the LRR-containing bacterial E3 ligase family.</text>
</comment>
<dbReference type="InterPro" id="IPR046673">
    <property type="entry name" value="ToxA_N"/>
</dbReference>
<dbReference type="Gene3D" id="1.20.58.360">
    <property type="entry name" value="Shigella T3SS effector IpaH defines"/>
    <property type="match status" value="1"/>
</dbReference>